<evidence type="ECO:0000256" key="1">
    <source>
        <dbReference type="ARBA" id="ARBA00022679"/>
    </source>
</evidence>
<dbReference type="Pfam" id="PF09500">
    <property type="entry name" value="YiiD_C"/>
    <property type="match status" value="1"/>
</dbReference>
<comment type="caution">
    <text evidence="5">The sequence shown here is derived from an EMBL/GenBank/DDBJ whole genome shotgun (WGS) entry which is preliminary data.</text>
</comment>
<dbReference type="InterPro" id="IPR029069">
    <property type="entry name" value="HotDog_dom_sf"/>
</dbReference>
<evidence type="ECO:0000313" key="6">
    <source>
        <dbReference type="Proteomes" id="UP001266357"/>
    </source>
</evidence>
<proteinExistence type="predicted"/>
<dbReference type="InterPro" id="IPR012660">
    <property type="entry name" value="YiiD_C"/>
</dbReference>
<dbReference type="Gene3D" id="3.10.129.10">
    <property type="entry name" value="Hotdog Thioesterase"/>
    <property type="match status" value="1"/>
</dbReference>
<evidence type="ECO:0000259" key="4">
    <source>
        <dbReference type="PROSITE" id="PS51186"/>
    </source>
</evidence>
<name>A0ABU3A6H3_9GAMM</name>
<evidence type="ECO:0000313" key="5">
    <source>
        <dbReference type="EMBL" id="MDT0605147.1"/>
    </source>
</evidence>
<sequence>MITCRTPKTKKEFEQYYYLRWLILRSPWGKERGSELDNLEDQAIHRAIFDQKGNAIAVGRLHFTNENQAQIRYMAVADTAQGSGMGKCLLDSLEAEAQKRGATLIELNAREVALAFYLKSGYQNMGKAHLLYGDIQHYAMTKKLSVLLTHRSKQAKNLMDVWHKTIPLSKAMNINIGYYDGLELVTHCDPMFNKNLHNTMFAGSIYTLATLTGWGWVYLLLQNSHCHGDIVLAEGNIKYLAPINGVSCAKTEQLLVDGSTEHLVENGKAKMTISVNVYSGDTVAAKFIGKYVVINKEKNQC</sequence>
<reference evidence="5 6" key="1">
    <citation type="submission" date="2023-09" db="EMBL/GenBank/DDBJ databases">
        <authorList>
            <person name="Rey-Velasco X."/>
        </authorList>
    </citation>
    <scope>NUCLEOTIDE SEQUENCE [LARGE SCALE GENOMIC DNA]</scope>
    <source>
        <strain evidence="5 6">W431</strain>
    </source>
</reference>
<dbReference type="InterPro" id="IPR050832">
    <property type="entry name" value="Bact_Acetyltransf"/>
</dbReference>
<keyword evidence="3" id="KW-0812">Transmembrane</keyword>
<gene>
    <name evidence="5" type="ORF">RM573_16200</name>
</gene>
<dbReference type="RefSeq" id="WP_311584434.1">
    <property type="nucleotide sequence ID" value="NZ_JAVRIF010000011.1"/>
</dbReference>
<dbReference type="Pfam" id="PF00583">
    <property type="entry name" value="Acetyltransf_1"/>
    <property type="match status" value="1"/>
</dbReference>
<dbReference type="CDD" id="cd04301">
    <property type="entry name" value="NAT_SF"/>
    <property type="match status" value="1"/>
</dbReference>
<evidence type="ECO:0000256" key="2">
    <source>
        <dbReference type="ARBA" id="ARBA00023315"/>
    </source>
</evidence>
<dbReference type="Proteomes" id="UP001266357">
    <property type="component" value="Unassembled WGS sequence"/>
</dbReference>
<dbReference type="InterPro" id="IPR016181">
    <property type="entry name" value="Acyl_CoA_acyltransferase"/>
</dbReference>
<dbReference type="SUPFAM" id="SSF54637">
    <property type="entry name" value="Thioesterase/thiol ester dehydrase-isomerase"/>
    <property type="match status" value="1"/>
</dbReference>
<dbReference type="InterPro" id="IPR000182">
    <property type="entry name" value="GNAT_dom"/>
</dbReference>
<evidence type="ECO:0000256" key="3">
    <source>
        <dbReference type="SAM" id="Phobius"/>
    </source>
</evidence>
<dbReference type="PROSITE" id="PS51186">
    <property type="entry name" value="GNAT"/>
    <property type="match status" value="1"/>
</dbReference>
<dbReference type="NCBIfam" id="TIGR02447">
    <property type="entry name" value="yiiD_Cterm"/>
    <property type="match status" value="1"/>
</dbReference>
<organism evidence="5 6">
    <name type="scientific">Thalassotalea castellviae</name>
    <dbReference type="NCBI Taxonomy" id="3075612"/>
    <lineage>
        <taxon>Bacteria</taxon>
        <taxon>Pseudomonadati</taxon>
        <taxon>Pseudomonadota</taxon>
        <taxon>Gammaproteobacteria</taxon>
        <taxon>Alteromonadales</taxon>
        <taxon>Colwelliaceae</taxon>
        <taxon>Thalassotalea</taxon>
    </lineage>
</organism>
<dbReference type="PANTHER" id="PTHR43877:SF2">
    <property type="entry name" value="AMINOALKYLPHOSPHONATE N-ACETYLTRANSFERASE-RELATED"/>
    <property type="match status" value="1"/>
</dbReference>
<keyword evidence="1" id="KW-0808">Transferase</keyword>
<accession>A0ABU3A6H3</accession>
<dbReference type="EMBL" id="JAVRIF010000011">
    <property type="protein sequence ID" value="MDT0605147.1"/>
    <property type="molecule type" value="Genomic_DNA"/>
</dbReference>
<keyword evidence="2" id="KW-0012">Acyltransferase</keyword>
<dbReference type="Gene3D" id="3.40.630.30">
    <property type="match status" value="1"/>
</dbReference>
<keyword evidence="3" id="KW-1133">Transmembrane helix</keyword>
<keyword evidence="3" id="KW-0472">Membrane</keyword>
<keyword evidence="6" id="KW-1185">Reference proteome</keyword>
<feature type="transmembrane region" description="Helical" evidence="3">
    <location>
        <begin position="200"/>
        <end position="221"/>
    </location>
</feature>
<feature type="domain" description="N-acetyltransferase" evidence="4">
    <location>
        <begin position="2"/>
        <end position="145"/>
    </location>
</feature>
<protein>
    <submittedName>
        <fullName evidence="5">Bifunctional GNAT family N-acetyltransferase/hotdog fold thioesterase</fullName>
    </submittedName>
</protein>
<dbReference type="SUPFAM" id="SSF55729">
    <property type="entry name" value="Acyl-CoA N-acyltransferases (Nat)"/>
    <property type="match status" value="1"/>
</dbReference>
<dbReference type="PANTHER" id="PTHR43877">
    <property type="entry name" value="AMINOALKYLPHOSPHONATE N-ACETYLTRANSFERASE-RELATED-RELATED"/>
    <property type="match status" value="1"/>
</dbReference>